<keyword evidence="3" id="KW-1185">Reference proteome</keyword>
<dbReference type="Proteomes" id="UP001562425">
    <property type="component" value="Unassembled WGS sequence"/>
</dbReference>
<accession>A0ABD1DLK1</accession>
<feature type="compositionally biased region" description="Basic residues" evidence="1">
    <location>
        <begin position="147"/>
        <end position="159"/>
    </location>
</feature>
<organism evidence="2 3">
    <name type="scientific">Culex pipiens pipiens</name>
    <name type="common">Northern house mosquito</name>
    <dbReference type="NCBI Taxonomy" id="38569"/>
    <lineage>
        <taxon>Eukaryota</taxon>
        <taxon>Metazoa</taxon>
        <taxon>Ecdysozoa</taxon>
        <taxon>Arthropoda</taxon>
        <taxon>Hexapoda</taxon>
        <taxon>Insecta</taxon>
        <taxon>Pterygota</taxon>
        <taxon>Neoptera</taxon>
        <taxon>Endopterygota</taxon>
        <taxon>Diptera</taxon>
        <taxon>Nematocera</taxon>
        <taxon>Culicoidea</taxon>
        <taxon>Culicidae</taxon>
        <taxon>Culicinae</taxon>
        <taxon>Culicini</taxon>
        <taxon>Culex</taxon>
        <taxon>Culex</taxon>
    </lineage>
</organism>
<sequence>MHGWTGDSVIAARVPESGSWRWTKVFSDSIRTALLFHGSTSGAGPSKLAAVWRGLWGGGGVNLLSVNFNKKLASLQVNHEFVQDKQWSFWELDHKSTLAPSADAETKPAPLVSCGRPSPRTVLYGETVEEIQVKDNRETRVERFLHHRSNHPRRSRRPHLPAAQAQRTLHQVRKHAEPATVPPQPNPVRPVRAKQLYALAEMKHFLPNVTIYTLESSTKDTDKPLSGSRPKWHDLSERRVS</sequence>
<gene>
    <name evidence="2" type="ORF">pipiens_007291</name>
</gene>
<name>A0ABD1DLK1_CULPP</name>
<evidence type="ECO:0000256" key="1">
    <source>
        <dbReference type="SAM" id="MobiDB-lite"/>
    </source>
</evidence>
<feature type="region of interest" description="Disordered" evidence="1">
    <location>
        <begin position="217"/>
        <end position="241"/>
    </location>
</feature>
<feature type="region of interest" description="Disordered" evidence="1">
    <location>
        <begin position="147"/>
        <end position="189"/>
    </location>
</feature>
<dbReference type="EMBL" id="JBEHCU010005187">
    <property type="protein sequence ID" value="KAL1400611.1"/>
    <property type="molecule type" value="Genomic_DNA"/>
</dbReference>
<comment type="caution">
    <text evidence="2">The sequence shown here is derived from an EMBL/GenBank/DDBJ whole genome shotgun (WGS) entry which is preliminary data.</text>
</comment>
<dbReference type="AlphaFoldDB" id="A0ABD1DLK1"/>
<proteinExistence type="predicted"/>
<evidence type="ECO:0000313" key="2">
    <source>
        <dbReference type="EMBL" id="KAL1400611.1"/>
    </source>
</evidence>
<evidence type="ECO:0000313" key="3">
    <source>
        <dbReference type="Proteomes" id="UP001562425"/>
    </source>
</evidence>
<reference evidence="2 3" key="1">
    <citation type="submission" date="2024-05" db="EMBL/GenBank/DDBJ databases">
        <title>Culex pipiens pipiens assembly and annotation.</title>
        <authorList>
            <person name="Alout H."/>
            <person name="Durand T."/>
        </authorList>
    </citation>
    <scope>NUCLEOTIDE SEQUENCE [LARGE SCALE GENOMIC DNA]</scope>
    <source>
        <strain evidence="2">HA-2024</strain>
        <tissue evidence="2">Whole body</tissue>
    </source>
</reference>
<feature type="compositionally biased region" description="Basic and acidic residues" evidence="1">
    <location>
        <begin position="231"/>
        <end position="241"/>
    </location>
</feature>
<protein>
    <submittedName>
        <fullName evidence="2">Uncharacterized protein</fullName>
    </submittedName>
</protein>